<feature type="chain" id="PRO_5045216570" description="DUF3558 domain-containing protein" evidence="2">
    <location>
        <begin position="22"/>
        <end position="227"/>
    </location>
</feature>
<evidence type="ECO:0000313" key="3">
    <source>
        <dbReference type="EMBL" id="MDT0442124.1"/>
    </source>
</evidence>
<dbReference type="RefSeq" id="WP_311616446.1">
    <property type="nucleotide sequence ID" value="NZ_JAVREV010000002.1"/>
</dbReference>
<evidence type="ECO:0008006" key="5">
    <source>
        <dbReference type="Google" id="ProtNLM"/>
    </source>
</evidence>
<evidence type="ECO:0000256" key="1">
    <source>
        <dbReference type="SAM" id="MobiDB-lite"/>
    </source>
</evidence>
<sequence length="227" mass="23777">MQRTMAVRWAGLALAAVCGFAACTADGDADDTADSGTPGGSQGSAQPGRYSGLPEPCGAVNGDTLRDLLPGAEAEVYAGEPMVTYDTGRRVGCEWNNTADSGTQRLAVDFQRVISYDPDVSDDDQAALDFEERASDAGLPAATPPAEDTGAPRTLDGIGQAAFIDDRQTGTDPGERREITLAFRNANVIVTVTYTVSTPMTDLPLDSTQLQQRTQTVAQQLAEGLDG</sequence>
<reference evidence="4" key="1">
    <citation type="submission" date="2023-07" db="EMBL/GenBank/DDBJ databases">
        <title>30 novel species of actinomycetes from the DSMZ collection.</title>
        <authorList>
            <person name="Nouioui I."/>
        </authorList>
    </citation>
    <scope>NUCLEOTIDE SEQUENCE [LARGE SCALE GENOMIC DNA]</scope>
    <source>
        <strain evidence="4">DSM 41886</strain>
    </source>
</reference>
<dbReference type="Proteomes" id="UP001183615">
    <property type="component" value="Unassembled WGS sequence"/>
</dbReference>
<name>A0ABU2S2U3_9ACTN</name>
<evidence type="ECO:0000313" key="4">
    <source>
        <dbReference type="Proteomes" id="UP001183615"/>
    </source>
</evidence>
<organism evidence="3 4">
    <name type="scientific">Streptomyces johnsoniae</name>
    <dbReference type="NCBI Taxonomy" id="3075532"/>
    <lineage>
        <taxon>Bacteria</taxon>
        <taxon>Bacillati</taxon>
        <taxon>Actinomycetota</taxon>
        <taxon>Actinomycetes</taxon>
        <taxon>Kitasatosporales</taxon>
        <taxon>Streptomycetaceae</taxon>
        <taxon>Streptomyces</taxon>
    </lineage>
</organism>
<dbReference type="EMBL" id="JAVREV010000002">
    <property type="protein sequence ID" value="MDT0442124.1"/>
    <property type="molecule type" value="Genomic_DNA"/>
</dbReference>
<keyword evidence="4" id="KW-1185">Reference proteome</keyword>
<evidence type="ECO:0000256" key="2">
    <source>
        <dbReference type="SAM" id="SignalP"/>
    </source>
</evidence>
<dbReference type="PROSITE" id="PS51257">
    <property type="entry name" value="PROKAR_LIPOPROTEIN"/>
    <property type="match status" value="1"/>
</dbReference>
<feature type="region of interest" description="Disordered" evidence="1">
    <location>
        <begin position="29"/>
        <end position="53"/>
    </location>
</feature>
<feature type="signal peptide" evidence="2">
    <location>
        <begin position="1"/>
        <end position="21"/>
    </location>
</feature>
<proteinExistence type="predicted"/>
<keyword evidence="2" id="KW-0732">Signal</keyword>
<accession>A0ABU2S2U3</accession>
<gene>
    <name evidence="3" type="ORF">RM779_05845</name>
</gene>
<comment type="caution">
    <text evidence="3">The sequence shown here is derived from an EMBL/GenBank/DDBJ whole genome shotgun (WGS) entry which is preliminary data.</text>
</comment>
<protein>
    <recommendedName>
        <fullName evidence="5">DUF3558 domain-containing protein</fullName>
    </recommendedName>
</protein>